<organism evidence="11 12">
    <name type="scientific">Oceanirhabdus seepicola</name>
    <dbReference type="NCBI Taxonomy" id="2828781"/>
    <lineage>
        <taxon>Bacteria</taxon>
        <taxon>Bacillati</taxon>
        <taxon>Bacillota</taxon>
        <taxon>Clostridia</taxon>
        <taxon>Eubacteriales</taxon>
        <taxon>Clostridiaceae</taxon>
        <taxon>Oceanirhabdus</taxon>
    </lineage>
</organism>
<evidence type="ECO:0000256" key="5">
    <source>
        <dbReference type="ARBA" id="ARBA00022840"/>
    </source>
</evidence>
<dbReference type="SUPFAM" id="SSF52540">
    <property type="entry name" value="P-loop containing nucleoside triphosphate hydrolases"/>
    <property type="match status" value="1"/>
</dbReference>
<dbReference type="SUPFAM" id="SSF90123">
    <property type="entry name" value="ABC transporter transmembrane region"/>
    <property type="match status" value="1"/>
</dbReference>
<evidence type="ECO:0000259" key="9">
    <source>
        <dbReference type="PROSITE" id="PS50893"/>
    </source>
</evidence>
<dbReference type="AlphaFoldDB" id="A0A9J6P9L5"/>
<dbReference type="GO" id="GO:0015421">
    <property type="term" value="F:ABC-type oligopeptide transporter activity"/>
    <property type="evidence" value="ECO:0007669"/>
    <property type="project" value="TreeGrafter"/>
</dbReference>
<dbReference type="InterPro" id="IPR003439">
    <property type="entry name" value="ABC_transporter-like_ATP-bd"/>
</dbReference>
<dbReference type="Gene3D" id="3.40.50.300">
    <property type="entry name" value="P-loop containing nucleotide triphosphate hydrolases"/>
    <property type="match status" value="1"/>
</dbReference>
<dbReference type="SMART" id="SM00382">
    <property type="entry name" value="AAA"/>
    <property type="match status" value="1"/>
</dbReference>
<evidence type="ECO:0000256" key="3">
    <source>
        <dbReference type="ARBA" id="ARBA00022692"/>
    </source>
</evidence>
<protein>
    <submittedName>
        <fullName evidence="11">ABC transporter ATP-binding protein</fullName>
    </submittedName>
</protein>
<dbReference type="GO" id="GO:0005524">
    <property type="term" value="F:ATP binding"/>
    <property type="evidence" value="ECO:0007669"/>
    <property type="project" value="UniProtKB-KW"/>
</dbReference>
<evidence type="ECO:0000256" key="7">
    <source>
        <dbReference type="ARBA" id="ARBA00023136"/>
    </source>
</evidence>
<reference evidence="11" key="2">
    <citation type="submission" date="2021-04" db="EMBL/GenBank/DDBJ databases">
        <authorList>
            <person name="Dong X."/>
        </authorList>
    </citation>
    <scope>NUCLEOTIDE SEQUENCE</scope>
    <source>
        <strain evidence="11">ZWT</strain>
    </source>
</reference>
<sequence>MQNKTNENLDQFNKKVDLKLIKRLMKFARKYYVLLGICIVLVVLSSIVDLTRPYLMKVAIDDYINGQQKVMVVSDDEIGEKGVYFKEKYYVRKDSIDQEYAEGLEESQLLNYEGNNYLIDGVIKSDDKVEEIEKINETSVAVTFENDKSVNGIILTQDEYKQFRKGDVKGLRFITIIFASLLLGGFLFTYLQAYILNYVGQKVIYNIREDLFKHVQKLSLSFFDKTPVGKIVTRLTNDMFNINQMFTSVIISFLKDIAIIVGTIVFMMLINFKLALISLSTLPIIILVSILFRNKSRKAHRDVKKKLGIINATLNENINGIGIIQSFQLQENFYNEFDEVNTEHKKANLRELFVYAVFRPSIDFLFSLTLAILLWFGGRGLIDGVIEFGVLFAFIEYLQQLFRPIFDLSEKFNILQSAMASSERVFALLDTEVDIKNSPDSKVIEEIKGEIEFKNVWFKYDKDWVLRDVSFKINKGDSVAFVGATGSGKSTIINLISRMYDIQEGEILIDGVNIKNLDKNSIRERISTVLQDVFMFSGDIKENIRLHDETISLEEIKEASEYVNADVFIKKLNEGYDEEVVERGATLSTGQRQLISFARALAFKPDVLVLDEATSNIDTETEVLIQDAINKIIEDKTTIVVAHRLSTIKHCNKIIVLHKGKIREMGRHEELIEKGGIYHKLYSLQYKESAI</sequence>
<evidence type="ECO:0000256" key="6">
    <source>
        <dbReference type="ARBA" id="ARBA00022989"/>
    </source>
</evidence>
<dbReference type="InterPro" id="IPR036640">
    <property type="entry name" value="ABC1_TM_sf"/>
</dbReference>
<keyword evidence="7 8" id="KW-0472">Membrane</keyword>
<keyword evidence="12" id="KW-1185">Reference proteome</keyword>
<evidence type="ECO:0000256" key="1">
    <source>
        <dbReference type="ARBA" id="ARBA00004651"/>
    </source>
</evidence>
<comment type="subcellular location">
    <subcellularLocation>
        <location evidence="1">Cell membrane</location>
        <topology evidence="1">Multi-pass membrane protein</topology>
    </subcellularLocation>
</comment>
<feature type="transmembrane region" description="Helical" evidence="8">
    <location>
        <begin position="352"/>
        <end position="375"/>
    </location>
</feature>
<reference evidence="11" key="1">
    <citation type="journal article" date="2021" name="mSystems">
        <title>Bacteria and Archaea Synergistically Convert Glycine Betaine to Biogenic Methane in the Formosa Cold Seep of the South China Sea.</title>
        <authorList>
            <person name="Li L."/>
            <person name="Zhang W."/>
            <person name="Zhang S."/>
            <person name="Song L."/>
            <person name="Sun Q."/>
            <person name="Zhang H."/>
            <person name="Xiang H."/>
            <person name="Dong X."/>
        </authorList>
    </citation>
    <scope>NUCLEOTIDE SEQUENCE</scope>
    <source>
        <strain evidence="11">ZWT</strain>
    </source>
</reference>
<gene>
    <name evidence="11" type="ORF">KDK92_23065</name>
</gene>
<feature type="transmembrane region" description="Helical" evidence="8">
    <location>
        <begin position="274"/>
        <end position="292"/>
    </location>
</feature>
<name>A0A9J6P9L5_9CLOT</name>
<dbReference type="CDD" id="cd18544">
    <property type="entry name" value="ABC_6TM_TmrA_like"/>
    <property type="match status" value="1"/>
</dbReference>
<dbReference type="EMBL" id="JAGSOJ010000006">
    <property type="protein sequence ID" value="MCM1992606.1"/>
    <property type="molecule type" value="Genomic_DNA"/>
</dbReference>
<evidence type="ECO:0000256" key="8">
    <source>
        <dbReference type="SAM" id="Phobius"/>
    </source>
</evidence>
<dbReference type="FunFam" id="3.40.50.300:FF:000287">
    <property type="entry name" value="Multidrug ABC transporter ATP-binding protein"/>
    <property type="match status" value="1"/>
</dbReference>
<dbReference type="RefSeq" id="WP_250861773.1">
    <property type="nucleotide sequence ID" value="NZ_JAGSOJ010000006.1"/>
</dbReference>
<dbReference type="Proteomes" id="UP001056429">
    <property type="component" value="Unassembled WGS sequence"/>
</dbReference>
<feature type="transmembrane region" description="Helical" evidence="8">
    <location>
        <begin position="245"/>
        <end position="268"/>
    </location>
</feature>
<dbReference type="InterPro" id="IPR011527">
    <property type="entry name" value="ABC1_TM_dom"/>
</dbReference>
<dbReference type="Pfam" id="PF00664">
    <property type="entry name" value="ABC_membrane"/>
    <property type="match status" value="1"/>
</dbReference>
<dbReference type="InterPro" id="IPR003593">
    <property type="entry name" value="AAA+_ATPase"/>
</dbReference>
<keyword evidence="3 8" id="KW-0812">Transmembrane</keyword>
<keyword evidence="4" id="KW-0547">Nucleotide-binding</keyword>
<dbReference type="GO" id="GO:0016887">
    <property type="term" value="F:ATP hydrolysis activity"/>
    <property type="evidence" value="ECO:0007669"/>
    <property type="project" value="InterPro"/>
</dbReference>
<keyword evidence="2" id="KW-0813">Transport</keyword>
<dbReference type="CDD" id="cd03254">
    <property type="entry name" value="ABCC_Glucan_exporter_like"/>
    <property type="match status" value="1"/>
</dbReference>
<dbReference type="PROSITE" id="PS50893">
    <property type="entry name" value="ABC_TRANSPORTER_2"/>
    <property type="match status" value="1"/>
</dbReference>
<dbReference type="InterPro" id="IPR027417">
    <property type="entry name" value="P-loop_NTPase"/>
</dbReference>
<dbReference type="GO" id="GO:0005886">
    <property type="term" value="C:plasma membrane"/>
    <property type="evidence" value="ECO:0007669"/>
    <property type="project" value="UniProtKB-SubCell"/>
</dbReference>
<accession>A0A9J6P9L5</accession>
<dbReference type="PROSITE" id="PS50929">
    <property type="entry name" value="ABC_TM1F"/>
    <property type="match status" value="1"/>
</dbReference>
<dbReference type="Pfam" id="PF00005">
    <property type="entry name" value="ABC_tran"/>
    <property type="match status" value="1"/>
</dbReference>
<evidence type="ECO:0000256" key="4">
    <source>
        <dbReference type="ARBA" id="ARBA00022741"/>
    </source>
</evidence>
<evidence type="ECO:0000313" key="11">
    <source>
        <dbReference type="EMBL" id="MCM1992606.1"/>
    </source>
</evidence>
<feature type="domain" description="ABC transmembrane type-1" evidence="10">
    <location>
        <begin position="37"/>
        <end position="417"/>
    </location>
</feature>
<dbReference type="InterPro" id="IPR039421">
    <property type="entry name" value="Type_1_exporter"/>
</dbReference>
<evidence type="ECO:0000256" key="2">
    <source>
        <dbReference type="ARBA" id="ARBA00022448"/>
    </source>
</evidence>
<keyword evidence="6 8" id="KW-1133">Transmembrane helix</keyword>
<dbReference type="PANTHER" id="PTHR43394:SF1">
    <property type="entry name" value="ATP-BINDING CASSETTE SUB-FAMILY B MEMBER 10, MITOCHONDRIAL"/>
    <property type="match status" value="1"/>
</dbReference>
<proteinExistence type="predicted"/>
<dbReference type="Gene3D" id="1.20.1560.10">
    <property type="entry name" value="ABC transporter type 1, transmembrane domain"/>
    <property type="match status" value="1"/>
</dbReference>
<evidence type="ECO:0000313" key="12">
    <source>
        <dbReference type="Proteomes" id="UP001056429"/>
    </source>
</evidence>
<evidence type="ECO:0000259" key="10">
    <source>
        <dbReference type="PROSITE" id="PS50929"/>
    </source>
</evidence>
<feature type="transmembrane region" description="Helical" evidence="8">
    <location>
        <begin position="173"/>
        <end position="196"/>
    </location>
</feature>
<comment type="caution">
    <text evidence="11">The sequence shown here is derived from an EMBL/GenBank/DDBJ whole genome shotgun (WGS) entry which is preliminary data.</text>
</comment>
<feature type="transmembrane region" description="Helical" evidence="8">
    <location>
        <begin position="31"/>
        <end position="48"/>
    </location>
</feature>
<keyword evidence="5 11" id="KW-0067">ATP-binding</keyword>
<dbReference type="PANTHER" id="PTHR43394">
    <property type="entry name" value="ATP-DEPENDENT PERMEASE MDL1, MITOCHONDRIAL"/>
    <property type="match status" value="1"/>
</dbReference>
<feature type="domain" description="ABC transporter" evidence="9">
    <location>
        <begin position="451"/>
        <end position="684"/>
    </location>
</feature>